<dbReference type="GO" id="GO:0051603">
    <property type="term" value="P:proteolysis involved in protein catabolic process"/>
    <property type="evidence" value="ECO:0007669"/>
    <property type="project" value="TreeGrafter"/>
</dbReference>
<reference evidence="6 7" key="1">
    <citation type="submission" date="2020-08" db="EMBL/GenBank/DDBJ databases">
        <title>Bridging the membrane lipid divide: bacteria of the FCB group superphylum have the potential to synthesize archaeal ether lipids.</title>
        <authorList>
            <person name="Villanueva L."/>
            <person name="Von Meijenfeldt F.A.B."/>
            <person name="Westbye A.B."/>
            <person name="Yadav S."/>
            <person name="Hopmans E.C."/>
            <person name="Dutilh B.E."/>
            <person name="Sinninghe Damste J.S."/>
        </authorList>
    </citation>
    <scope>NUCLEOTIDE SEQUENCE [LARGE SCALE GENOMIC DNA]</scope>
    <source>
        <strain evidence="6">NIOZ-UU47</strain>
    </source>
</reference>
<dbReference type="InterPro" id="IPR003959">
    <property type="entry name" value="ATPase_AAA_core"/>
</dbReference>
<dbReference type="InterPro" id="IPR019489">
    <property type="entry name" value="Clp_ATPase_C"/>
</dbReference>
<gene>
    <name evidence="6" type="ORF">H8E41_02235</name>
</gene>
<dbReference type="Gene3D" id="1.10.8.60">
    <property type="match status" value="1"/>
</dbReference>
<dbReference type="Pfam" id="PF07724">
    <property type="entry name" value="AAA_2"/>
    <property type="match status" value="1"/>
</dbReference>
<evidence type="ECO:0000259" key="4">
    <source>
        <dbReference type="SMART" id="SM00382"/>
    </source>
</evidence>
<sequence>MSDDTLPNLPDQKELEKEIGDYLSRKYGSQVKIISTGLFPSTKPDGEKKTKVKKEPVLAFHFDLKPEDLVAYLDEYVVKQDEAKAVLSTKICTHFNRIRHDQERGGRASAGQIKSNVLLVGPTGVGKTYLIKLIAKRIGVPFVKGDATKFSETGYVGGDVEDLVRDLVREADDSIEKAQCGIIYVDEIDKIAASPHRIGIDVSRTGVQRAFLKPMEETEVELKVPHDPISQIQAMEHYRATGKREKRVVNTRNILFIMSGAFTGLEETVSKRIQRRSIGFEQHIASPVLDYHVLKQVKAQDLIEYGFESEFVGRLPVVAVLDELTEDDHFQILMNPNSSVVVAKKQDFAAYGIKLQFEEAALRAVAKKAVKERTGARGLVSVMEHTLLHYEMKLPSSEIRHLVVTSEMVDSPLIHLTLLLENKEIQEQHVSRYEELNKEELERLKIFIAEKHTYSFTSHGLPLSEKRLNLIASQCQQEIMDPWEACRECIKLINHIKQYAEAASDEYNILISFNDAAIDLILDRHPLNFEAVDRICDEILSAFEYGLRLIGQKSDTGVVEITEEGVANPVQFINKKVNAIFKIDD</sequence>
<evidence type="ECO:0000313" key="7">
    <source>
        <dbReference type="Proteomes" id="UP000614424"/>
    </source>
</evidence>
<dbReference type="Gene3D" id="3.40.50.300">
    <property type="entry name" value="P-loop containing nucleotide triphosphate hydrolases"/>
    <property type="match status" value="1"/>
</dbReference>
<comment type="caution">
    <text evidence="6">The sequence shown here is derived from an EMBL/GenBank/DDBJ whole genome shotgun (WGS) entry which is preliminary data.</text>
</comment>
<dbReference type="InterPro" id="IPR003593">
    <property type="entry name" value="AAA+_ATPase"/>
</dbReference>
<dbReference type="GO" id="GO:0016887">
    <property type="term" value="F:ATP hydrolysis activity"/>
    <property type="evidence" value="ECO:0007669"/>
    <property type="project" value="InterPro"/>
</dbReference>
<keyword evidence="2" id="KW-0067">ATP-binding</keyword>
<dbReference type="PANTHER" id="PTHR48102:SF7">
    <property type="entry name" value="ATP-DEPENDENT CLP PROTEASE ATP-BINDING SUBUNIT CLPX-LIKE, MITOCHONDRIAL"/>
    <property type="match status" value="1"/>
</dbReference>
<protein>
    <submittedName>
        <fullName evidence="6">AAA family ATPase</fullName>
    </submittedName>
</protein>
<dbReference type="Pfam" id="PF10431">
    <property type="entry name" value="ClpB_D2-small"/>
    <property type="match status" value="1"/>
</dbReference>
<dbReference type="SMART" id="SM01086">
    <property type="entry name" value="ClpB_D2-small"/>
    <property type="match status" value="1"/>
</dbReference>
<dbReference type="InterPro" id="IPR050052">
    <property type="entry name" value="ATP-dep_Clp_protease_ClpX"/>
</dbReference>
<proteinExistence type="predicted"/>
<dbReference type="PANTHER" id="PTHR48102">
    <property type="entry name" value="ATP-DEPENDENT CLP PROTEASE ATP-BINDING SUBUNIT CLPX-LIKE, MITOCHONDRIAL-RELATED"/>
    <property type="match status" value="1"/>
</dbReference>
<dbReference type="SUPFAM" id="SSF52540">
    <property type="entry name" value="P-loop containing nucleoside triphosphate hydrolases"/>
    <property type="match status" value="1"/>
</dbReference>
<feature type="domain" description="AAA+ ATPase" evidence="4">
    <location>
        <begin position="113"/>
        <end position="226"/>
    </location>
</feature>
<evidence type="ECO:0000256" key="3">
    <source>
        <dbReference type="ARBA" id="ARBA00023186"/>
    </source>
</evidence>
<dbReference type="AlphaFoldDB" id="A0A8J6NDI4"/>
<feature type="domain" description="Clp ATPase C-terminal" evidence="5">
    <location>
        <begin position="324"/>
        <end position="415"/>
    </location>
</feature>
<evidence type="ECO:0000313" key="6">
    <source>
        <dbReference type="EMBL" id="MBC8316693.1"/>
    </source>
</evidence>
<dbReference type="SMART" id="SM00382">
    <property type="entry name" value="AAA"/>
    <property type="match status" value="1"/>
</dbReference>
<dbReference type="Proteomes" id="UP000614424">
    <property type="component" value="Unassembled WGS sequence"/>
</dbReference>
<organism evidence="6 7">
    <name type="scientific">Candidatus Desulfobia pelagia</name>
    <dbReference type="NCBI Taxonomy" id="2841692"/>
    <lineage>
        <taxon>Bacteria</taxon>
        <taxon>Pseudomonadati</taxon>
        <taxon>Thermodesulfobacteriota</taxon>
        <taxon>Desulfobulbia</taxon>
        <taxon>Desulfobulbales</taxon>
        <taxon>Desulfobulbaceae</taxon>
        <taxon>Candidatus Desulfobia</taxon>
    </lineage>
</organism>
<keyword evidence="3" id="KW-0143">Chaperone</keyword>
<evidence type="ECO:0000256" key="1">
    <source>
        <dbReference type="ARBA" id="ARBA00022741"/>
    </source>
</evidence>
<dbReference type="EMBL" id="JACNJZ010000048">
    <property type="protein sequence ID" value="MBC8316693.1"/>
    <property type="molecule type" value="Genomic_DNA"/>
</dbReference>
<keyword evidence="1" id="KW-0547">Nucleotide-binding</keyword>
<name>A0A8J6NDI4_9BACT</name>
<accession>A0A8J6NDI4</accession>
<evidence type="ECO:0000256" key="2">
    <source>
        <dbReference type="ARBA" id="ARBA00022840"/>
    </source>
</evidence>
<dbReference type="GO" id="GO:0005524">
    <property type="term" value="F:ATP binding"/>
    <property type="evidence" value="ECO:0007669"/>
    <property type="project" value="UniProtKB-KW"/>
</dbReference>
<dbReference type="InterPro" id="IPR027417">
    <property type="entry name" value="P-loop_NTPase"/>
</dbReference>
<evidence type="ECO:0000259" key="5">
    <source>
        <dbReference type="SMART" id="SM01086"/>
    </source>
</evidence>